<dbReference type="Pfam" id="PF01190">
    <property type="entry name" value="Pollen_Ole_e_1"/>
    <property type="match status" value="1"/>
</dbReference>
<evidence type="ECO:0000256" key="2">
    <source>
        <dbReference type="SAM" id="Phobius"/>
    </source>
</evidence>
<protein>
    <recommendedName>
        <fullName evidence="5">Pollen Ole e 1 allergen and extensin family protein</fullName>
    </recommendedName>
</protein>
<keyword evidence="2" id="KW-0472">Membrane</keyword>
<dbReference type="AlphaFoldDB" id="A0A5P1F0C1"/>
<reference evidence="4" key="1">
    <citation type="journal article" date="2017" name="Nat. Commun.">
        <title>The asparagus genome sheds light on the origin and evolution of a young Y chromosome.</title>
        <authorList>
            <person name="Harkess A."/>
            <person name="Zhou J."/>
            <person name="Xu C."/>
            <person name="Bowers J.E."/>
            <person name="Van der Hulst R."/>
            <person name="Ayyampalayam S."/>
            <person name="Mercati F."/>
            <person name="Riccardi P."/>
            <person name="McKain M.R."/>
            <person name="Kakrana A."/>
            <person name="Tang H."/>
            <person name="Ray J."/>
            <person name="Groenendijk J."/>
            <person name="Arikit S."/>
            <person name="Mathioni S.M."/>
            <person name="Nakano M."/>
            <person name="Shan H."/>
            <person name="Telgmann-Rauber A."/>
            <person name="Kanno A."/>
            <person name="Yue Z."/>
            <person name="Chen H."/>
            <person name="Li W."/>
            <person name="Chen Y."/>
            <person name="Xu X."/>
            <person name="Zhang Y."/>
            <person name="Luo S."/>
            <person name="Chen H."/>
            <person name="Gao J."/>
            <person name="Mao Z."/>
            <person name="Pires J.C."/>
            <person name="Luo M."/>
            <person name="Kudrna D."/>
            <person name="Wing R.A."/>
            <person name="Meyers B.C."/>
            <person name="Yi K."/>
            <person name="Kong H."/>
            <person name="Lavrijsen P."/>
            <person name="Sunseri F."/>
            <person name="Falavigna A."/>
            <person name="Ye Y."/>
            <person name="Leebens-Mack J.H."/>
            <person name="Chen G."/>
        </authorList>
    </citation>
    <scope>NUCLEOTIDE SEQUENCE [LARGE SCALE GENOMIC DNA]</scope>
    <source>
        <strain evidence="4">cv. DH0086</strain>
    </source>
</reference>
<dbReference type="PANTHER" id="PTHR33470">
    <property type="entry name" value="OS01G0164075 PROTEIN"/>
    <property type="match status" value="1"/>
</dbReference>
<organism evidence="3 4">
    <name type="scientific">Asparagus officinalis</name>
    <name type="common">Garden asparagus</name>
    <dbReference type="NCBI Taxonomy" id="4686"/>
    <lineage>
        <taxon>Eukaryota</taxon>
        <taxon>Viridiplantae</taxon>
        <taxon>Streptophyta</taxon>
        <taxon>Embryophyta</taxon>
        <taxon>Tracheophyta</taxon>
        <taxon>Spermatophyta</taxon>
        <taxon>Magnoliopsida</taxon>
        <taxon>Liliopsida</taxon>
        <taxon>Asparagales</taxon>
        <taxon>Asparagaceae</taxon>
        <taxon>Asparagoideae</taxon>
        <taxon>Asparagus</taxon>
    </lineage>
</organism>
<gene>
    <name evidence="3" type="ORF">A4U43_C04F12690</name>
</gene>
<evidence type="ECO:0008006" key="5">
    <source>
        <dbReference type="Google" id="ProtNLM"/>
    </source>
</evidence>
<dbReference type="PANTHER" id="PTHR33470:SF29">
    <property type="entry name" value="POLLEN OLE E 1 ALLERGEN AND EXTENSIN FAMILY PROTEIN"/>
    <property type="match status" value="1"/>
</dbReference>
<keyword evidence="4" id="KW-1185">Reference proteome</keyword>
<keyword evidence="2" id="KW-1133">Transmembrane helix</keyword>
<dbReference type="OrthoDB" id="747559at2759"/>
<name>A0A5P1F0C1_ASPOF</name>
<evidence type="ECO:0000313" key="3">
    <source>
        <dbReference type="EMBL" id="ONK71816.1"/>
    </source>
</evidence>
<sequence>MAGAQAFVAIAVAYIVIIMSLGSLRSAEGWKGEEPKFIHVGGKVMCQDCTQGWNQWTHGAEPIKGSKVAVTCMDARKRVVYHVSDDTDEQGDFDVLVSKYVNGKEVNPERCAVRLVSSPDQACNVMTDFGNGRSGVKLYRPSHVYPGMVKYTVGPFFFTSPMCDEPETTAEHAEWRWILMWLVAIDVYGVLFCFEIDFRLLLSFFGG</sequence>
<evidence type="ECO:0000256" key="1">
    <source>
        <dbReference type="ARBA" id="ARBA00022729"/>
    </source>
</evidence>
<feature type="transmembrane region" description="Helical" evidence="2">
    <location>
        <begin position="178"/>
        <end position="202"/>
    </location>
</feature>
<dbReference type="Proteomes" id="UP000243459">
    <property type="component" value="Chromosome 4"/>
</dbReference>
<keyword evidence="2" id="KW-0812">Transmembrane</keyword>
<dbReference type="OMA" id="YDQWING"/>
<dbReference type="Gramene" id="ONK71816">
    <property type="protein sequence ID" value="ONK71816"/>
    <property type="gene ID" value="A4U43_C04F12690"/>
</dbReference>
<dbReference type="EMBL" id="CM007384">
    <property type="protein sequence ID" value="ONK71816.1"/>
    <property type="molecule type" value="Genomic_DNA"/>
</dbReference>
<dbReference type="GO" id="GO:0071944">
    <property type="term" value="C:cell periphery"/>
    <property type="evidence" value="ECO:0007669"/>
    <property type="project" value="TreeGrafter"/>
</dbReference>
<proteinExistence type="predicted"/>
<accession>A0A5P1F0C1</accession>
<feature type="transmembrane region" description="Helical" evidence="2">
    <location>
        <begin position="6"/>
        <end position="24"/>
    </location>
</feature>
<evidence type="ECO:0000313" key="4">
    <source>
        <dbReference type="Proteomes" id="UP000243459"/>
    </source>
</evidence>
<keyword evidence="1" id="KW-0732">Signal</keyword>